<proteinExistence type="inferred from homology"/>
<evidence type="ECO:0000256" key="1">
    <source>
        <dbReference type="ARBA" id="ARBA00001947"/>
    </source>
</evidence>
<comment type="caution">
    <text evidence="14">The sequence shown here is derived from an EMBL/GenBank/DDBJ whole genome shotgun (WGS) entry which is preliminary data.</text>
</comment>
<keyword evidence="6 11" id="KW-0378">Hydrolase</keyword>
<evidence type="ECO:0000256" key="5">
    <source>
        <dbReference type="ARBA" id="ARBA00022692"/>
    </source>
</evidence>
<dbReference type="RefSeq" id="WP_379713643.1">
    <property type="nucleotide sequence ID" value="NZ_JBHTBS010000007.1"/>
</dbReference>
<dbReference type="EC" id="3.4.24.-" evidence="11"/>
<evidence type="ECO:0000256" key="9">
    <source>
        <dbReference type="ARBA" id="ARBA00023049"/>
    </source>
</evidence>
<keyword evidence="5 11" id="KW-0812">Transmembrane</keyword>
<dbReference type="Pfam" id="PF17820">
    <property type="entry name" value="PDZ_6"/>
    <property type="match status" value="1"/>
</dbReference>
<evidence type="ECO:0000256" key="2">
    <source>
        <dbReference type="ARBA" id="ARBA00004141"/>
    </source>
</evidence>
<keyword evidence="7 11" id="KW-0862">Zinc</keyword>
<dbReference type="Gene3D" id="2.30.42.10">
    <property type="match status" value="2"/>
</dbReference>
<dbReference type="InterPro" id="IPR036034">
    <property type="entry name" value="PDZ_sf"/>
</dbReference>
<accession>A0ABW2L9C9</accession>
<dbReference type="NCBIfam" id="TIGR00054">
    <property type="entry name" value="RIP metalloprotease RseP"/>
    <property type="match status" value="1"/>
</dbReference>
<dbReference type="PROSITE" id="PS50106">
    <property type="entry name" value="PDZ"/>
    <property type="match status" value="2"/>
</dbReference>
<evidence type="ECO:0000256" key="4">
    <source>
        <dbReference type="ARBA" id="ARBA00022670"/>
    </source>
</evidence>
<evidence type="ECO:0000259" key="13">
    <source>
        <dbReference type="PROSITE" id="PS50106"/>
    </source>
</evidence>
<sequence>MPAEPTPFQFALLIFVVIMIFNLIIFIHELGHFWAAKWRGLKIDRFQIWFGKPIWSKTINGVQYGLGWIPAGGFVALPQMAPMQAIEGDNREESEPLPPISPLDKIIVAFAGPLFSFLLALTAACVITVVGKPLETVPTTTIGWVEAGSPGEDAGLKRGDKILAIDGQTVDTWHGTNNSVVIRTVTGRNDQLTYSIERPGVGPMEIVSEFEIPETAWWQRRATRQVGISPMSGPVEIVAITGENAPIENAGLKVGDTILSLNGTEAFTPRQVTDLIGKNGENPLTIVYRPKGESSEKTATVTPVKPLNPTPEMDRPMIGAQFGSSGELKEEWVHPGPFKQIKETLESMWLTITSVASPNSSIGIQHLSGPVGIGKIQYYTLLMDYPLNRILGFLVLININLAILNMLPFPVLDGGHITIAMMESIAKRPVNFKVLETIQLIFVFLLFSIMIYVTTKDIPDNFGMGGGGGGKPTKIVFPKPAE</sequence>
<evidence type="ECO:0000256" key="3">
    <source>
        <dbReference type="ARBA" id="ARBA00007931"/>
    </source>
</evidence>
<dbReference type="PANTHER" id="PTHR42837">
    <property type="entry name" value="REGULATOR OF SIGMA-E PROTEASE RSEP"/>
    <property type="match status" value="1"/>
</dbReference>
<keyword evidence="15" id="KW-1185">Reference proteome</keyword>
<dbReference type="InterPro" id="IPR004387">
    <property type="entry name" value="Pept_M50_Zn"/>
</dbReference>
<keyword evidence="9 11" id="KW-0482">Metalloprotease</keyword>
<feature type="transmembrane region" description="Helical" evidence="11">
    <location>
        <begin position="106"/>
        <end position="130"/>
    </location>
</feature>
<keyword evidence="11" id="KW-0479">Metal-binding</keyword>
<evidence type="ECO:0000256" key="12">
    <source>
        <dbReference type="SAM" id="MobiDB-lite"/>
    </source>
</evidence>
<keyword evidence="8 11" id="KW-1133">Transmembrane helix</keyword>
<feature type="transmembrane region" description="Helical" evidence="11">
    <location>
        <begin position="12"/>
        <end position="35"/>
    </location>
</feature>
<comment type="similarity">
    <text evidence="3 11">Belongs to the peptidase M50B family.</text>
</comment>
<protein>
    <recommendedName>
        <fullName evidence="11">Zinc metalloprotease</fullName>
        <ecNumber evidence="11">3.4.24.-</ecNumber>
    </recommendedName>
</protein>
<feature type="region of interest" description="Disordered" evidence="12">
    <location>
        <begin position="295"/>
        <end position="316"/>
    </location>
</feature>
<comment type="subcellular location">
    <subcellularLocation>
        <location evidence="2">Membrane</location>
        <topology evidence="2">Multi-pass membrane protein</topology>
    </subcellularLocation>
</comment>
<evidence type="ECO:0000256" key="6">
    <source>
        <dbReference type="ARBA" id="ARBA00022801"/>
    </source>
</evidence>
<feature type="transmembrane region" description="Helical" evidence="11">
    <location>
        <begin position="390"/>
        <end position="412"/>
    </location>
</feature>
<name>A0ABW2L9C9_9BACT</name>
<feature type="domain" description="PDZ" evidence="13">
    <location>
        <begin position="145"/>
        <end position="200"/>
    </location>
</feature>
<dbReference type="PANTHER" id="PTHR42837:SF2">
    <property type="entry name" value="MEMBRANE METALLOPROTEASE ARASP2, CHLOROPLASTIC-RELATED"/>
    <property type="match status" value="1"/>
</dbReference>
<feature type="transmembrane region" description="Helical" evidence="11">
    <location>
        <begin position="432"/>
        <end position="453"/>
    </location>
</feature>
<evidence type="ECO:0000256" key="7">
    <source>
        <dbReference type="ARBA" id="ARBA00022833"/>
    </source>
</evidence>
<dbReference type="InterPro" id="IPR001478">
    <property type="entry name" value="PDZ"/>
</dbReference>
<dbReference type="Proteomes" id="UP001596472">
    <property type="component" value="Unassembled WGS sequence"/>
</dbReference>
<dbReference type="SUPFAM" id="SSF50156">
    <property type="entry name" value="PDZ domain-like"/>
    <property type="match status" value="2"/>
</dbReference>
<evidence type="ECO:0000313" key="14">
    <source>
        <dbReference type="EMBL" id="MFC7338379.1"/>
    </source>
</evidence>
<dbReference type="Pfam" id="PF02163">
    <property type="entry name" value="Peptidase_M50"/>
    <property type="match status" value="1"/>
</dbReference>
<keyword evidence="4" id="KW-0645">Protease</keyword>
<dbReference type="InterPro" id="IPR008915">
    <property type="entry name" value="Peptidase_M50"/>
</dbReference>
<comment type="cofactor">
    <cofactor evidence="1 11">
        <name>Zn(2+)</name>
        <dbReference type="ChEBI" id="CHEBI:29105"/>
    </cofactor>
</comment>
<evidence type="ECO:0000256" key="10">
    <source>
        <dbReference type="ARBA" id="ARBA00023136"/>
    </source>
</evidence>
<dbReference type="EMBL" id="JBHTBS010000007">
    <property type="protein sequence ID" value="MFC7338379.1"/>
    <property type="molecule type" value="Genomic_DNA"/>
</dbReference>
<dbReference type="InterPro" id="IPR041489">
    <property type="entry name" value="PDZ_6"/>
</dbReference>
<evidence type="ECO:0000313" key="15">
    <source>
        <dbReference type="Proteomes" id="UP001596472"/>
    </source>
</evidence>
<keyword evidence="10 11" id="KW-0472">Membrane</keyword>
<feature type="domain" description="PDZ" evidence="13">
    <location>
        <begin position="219"/>
        <end position="291"/>
    </location>
</feature>
<dbReference type="SMART" id="SM00228">
    <property type="entry name" value="PDZ"/>
    <property type="match status" value="2"/>
</dbReference>
<gene>
    <name evidence="14" type="primary">rseP</name>
    <name evidence="14" type="ORF">ACFQY0_14390</name>
</gene>
<evidence type="ECO:0000256" key="8">
    <source>
        <dbReference type="ARBA" id="ARBA00022989"/>
    </source>
</evidence>
<dbReference type="CDD" id="cd06163">
    <property type="entry name" value="S2P-M50_PDZ_RseP-like"/>
    <property type="match status" value="1"/>
</dbReference>
<evidence type="ECO:0000256" key="11">
    <source>
        <dbReference type="RuleBase" id="RU362031"/>
    </source>
</evidence>
<organism evidence="14 15">
    <name type="scientific">Haloferula chungangensis</name>
    <dbReference type="NCBI Taxonomy" id="1048331"/>
    <lineage>
        <taxon>Bacteria</taxon>
        <taxon>Pseudomonadati</taxon>
        <taxon>Verrucomicrobiota</taxon>
        <taxon>Verrucomicrobiia</taxon>
        <taxon>Verrucomicrobiales</taxon>
        <taxon>Verrucomicrobiaceae</taxon>
        <taxon>Haloferula</taxon>
    </lineage>
</organism>
<reference evidence="15" key="1">
    <citation type="journal article" date="2019" name="Int. J. Syst. Evol. Microbiol.">
        <title>The Global Catalogue of Microorganisms (GCM) 10K type strain sequencing project: providing services to taxonomists for standard genome sequencing and annotation.</title>
        <authorList>
            <consortium name="The Broad Institute Genomics Platform"/>
            <consortium name="The Broad Institute Genome Sequencing Center for Infectious Disease"/>
            <person name="Wu L."/>
            <person name="Ma J."/>
        </authorList>
    </citation>
    <scope>NUCLEOTIDE SEQUENCE [LARGE SCALE GENOMIC DNA]</scope>
    <source>
        <strain evidence="15">CGMCC 4.1467</strain>
    </source>
</reference>
<dbReference type="GO" id="GO:0008237">
    <property type="term" value="F:metallopeptidase activity"/>
    <property type="evidence" value="ECO:0007669"/>
    <property type="project" value="UniProtKB-KW"/>
</dbReference>